<dbReference type="InterPro" id="IPR006139">
    <property type="entry name" value="D-isomer_2_OHA_DH_cat_dom"/>
</dbReference>
<dbReference type="Gene3D" id="3.40.50.720">
    <property type="entry name" value="NAD(P)-binding Rossmann-like Domain"/>
    <property type="match status" value="2"/>
</dbReference>
<dbReference type="Pfam" id="PF00389">
    <property type="entry name" value="2-Hacid_dh"/>
    <property type="match status" value="1"/>
</dbReference>
<accession>A0A7D6C9K0</accession>
<keyword evidence="2 4" id="KW-0560">Oxidoreductase</keyword>
<evidence type="ECO:0000256" key="2">
    <source>
        <dbReference type="ARBA" id="ARBA00023002"/>
    </source>
</evidence>
<dbReference type="SUPFAM" id="SSF51735">
    <property type="entry name" value="NAD(P)-binding Rossmann-fold domains"/>
    <property type="match status" value="1"/>
</dbReference>
<dbReference type="GO" id="GO:0003714">
    <property type="term" value="F:transcription corepressor activity"/>
    <property type="evidence" value="ECO:0007669"/>
    <property type="project" value="InterPro"/>
</dbReference>
<proteinExistence type="inferred from homology"/>
<dbReference type="SUPFAM" id="SSF52283">
    <property type="entry name" value="Formate/glycerate dehydrogenase catalytic domain-like"/>
    <property type="match status" value="1"/>
</dbReference>
<dbReference type="CDD" id="cd05299">
    <property type="entry name" value="CtBP_dh"/>
    <property type="match status" value="1"/>
</dbReference>
<sequence length="339" mass="35800">MTAAATPAVVYTDPAWGAPTVEEAVYGDAVRARIGPFRGPAALHEAVAGAAALIVYRCPVTPELLDAAGPQLRVVARQGVGTDNLNAALLGERGIVGFNVPDYCVDEVAAHTLAMVLAWERRLVPQHTGLTGGRFDIHHGGAPRRLGTRTAGIIGLGRIGRAVAARLRLFYQRVLAADPFVHADQMLGYGVRKTELPELLAESDVVLLHCPLDPDTRGLIDADALGRMRPDALLVNTARGGLVDAEALAHALTTGVIGGAALDVFVPEDPHRSDPYRRVLGLPNVLVSSHRAFYSAESELSSRQRVAEGVRQVLDTGRPPVTGHVAPSAAVVQPWAATP</sequence>
<dbReference type="InterPro" id="IPR029753">
    <property type="entry name" value="D-isomer_DH_CS"/>
</dbReference>
<dbReference type="InterPro" id="IPR006140">
    <property type="entry name" value="D-isomer_DH_NAD-bd"/>
</dbReference>
<evidence type="ECO:0000256" key="1">
    <source>
        <dbReference type="ARBA" id="ARBA00005854"/>
    </source>
</evidence>
<reference evidence="7" key="1">
    <citation type="submission" date="2020-08" db="EMBL/GenBank/DDBJ databases">
        <title>A bifunctional nitrone conjugated secondary metabolite targeting the ribosome.</title>
        <authorList>
            <person name="Limbrick E.M."/>
            <person name="Graf M."/>
            <person name="Derewacz D.K."/>
            <person name="Nguyen F."/>
            <person name="Spraggins J.M."/>
            <person name="Wieland M."/>
            <person name="Ynigez-Gutierrez A.E."/>
            <person name="Reisman B.J."/>
            <person name="Zinshteyn B."/>
            <person name="McCulloch K."/>
            <person name="Iverson T.M."/>
            <person name="Green R."/>
            <person name="Wilson D.N."/>
            <person name="Bachmann B.O."/>
        </authorList>
    </citation>
    <scope>NUCLEOTIDE SEQUENCE</scope>
    <source>
        <strain evidence="7">Africana</strain>
    </source>
</reference>
<gene>
    <name evidence="7" type="ORF">HZU44_18880</name>
</gene>
<dbReference type="PROSITE" id="PS00671">
    <property type="entry name" value="D_2_HYDROXYACID_DH_3"/>
    <property type="match status" value="1"/>
</dbReference>
<dbReference type="GO" id="GO:0051287">
    <property type="term" value="F:NAD binding"/>
    <property type="evidence" value="ECO:0007669"/>
    <property type="project" value="InterPro"/>
</dbReference>
<dbReference type="Pfam" id="PF02826">
    <property type="entry name" value="2-Hacid_dh_C"/>
    <property type="match status" value="1"/>
</dbReference>
<protein>
    <submittedName>
        <fullName evidence="7">C-terminal binding protein</fullName>
    </submittedName>
</protein>
<dbReference type="GO" id="GO:0016616">
    <property type="term" value="F:oxidoreductase activity, acting on the CH-OH group of donors, NAD or NADP as acceptor"/>
    <property type="evidence" value="ECO:0007669"/>
    <property type="project" value="InterPro"/>
</dbReference>
<dbReference type="PANTHER" id="PTHR43761:SF1">
    <property type="entry name" value="D-ISOMER SPECIFIC 2-HYDROXYACID DEHYDROGENASE CATALYTIC DOMAIN-CONTAINING PROTEIN-RELATED"/>
    <property type="match status" value="1"/>
</dbReference>
<organism evidence="7">
    <name type="scientific">Micromonospora carbonacea</name>
    <dbReference type="NCBI Taxonomy" id="47853"/>
    <lineage>
        <taxon>Bacteria</taxon>
        <taxon>Bacillati</taxon>
        <taxon>Actinomycetota</taxon>
        <taxon>Actinomycetes</taxon>
        <taxon>Micromonosporales</taxon>
        <taxon>Micromonosporaceae</taxon>
        <taxon>Micromonospora</taxon>
    </lineage>
</organism>
<evidence type="ECO:0000259" key="6">
    <source>
        <dbReference type="Pfam" id="PF02826"/>
    </source>
</evidence>
<dbReference type="AlphaFoldDB" id="A0A7D6C9K0"/>
<feature type="domain" description="D-isomer specific 2-hydroxyacid dehydrogenase catalytic" evidence="5">
    <location>
        <begin position="41"/>
        <end position="320"/>
    </location>
</feature>
<evidence type="ECO:0000259" key="5">
    <source>
        <dbReference type="Pfam" id="PF00389"/>
    </source>
</evidence>
<dbReference type="InterPro" id="IPR050418">
    <property type="entry name" value="D-iso_2-hydroxyacid_DH_PdxB"/>
</dbReference>
<evidence type="ECO:0000313" key="7">
    <source>
        <dbReference type="EMBL" id="QLJ96942.1"/>
    </source>
</evidence>
<keyword evidence="3" id="KW-0520">NAD</keyword>
<dbReference type="PROSITE" id="PS00670">
    <property type="entry name" value="D_2_HYDROXYACID_DH_2"/>
    <property type="match status" value="1"/>
</dbReference>
<dbReference type="InterPro" id="IPR036291">
    <property type="entry name" value="NAD(P)-bd_dom_sf"/>
</dbReference>
<name>A0A7D6C9K0_9ACTN</name>
<feature type="domain" description="D-isomer specific 2-hydroxyacid dehydrogenase NAD-binding" evidence="6">
    <location>
        <begin position="113"/>
        <end position="292"/>
    </location>
</feature>
<evidence type="ECO:0000256" key="4">
    <source>
        <dbReference type="RuleBase" id="RU003719"/>
    </source>
</evidence>
<comment type="similarity">
    <text evidence="1 4">Belongs to the D-isomer specific 2-hydroxyacid dehydrogenase family.</text>
</comment>
<dbReference type="PANTHER" id="PTHR43761">
    <property type="entry name" value="D-ISOMER SPECIFIC 2-HYDROXYACID DEHYDROGENASE FAMILY PROTEIN (AFU_ORTHOLOGUE AFUA_1G13630)"/>
    <property type="match status" value="1"/>
</dbReference>
<dbReference type="InterPro" id="IPR043322">
    <property type="entry name" value="CtBP"/>
</dbReference>
<dbReference type="EMBL" id="CP058905">
    <property type="protein sequence ID" value="QLJ96942.1"/>
    <property type="molecule type" value="Genomic_DNA"/>
</dbReference>
<evidence type="ECO:0000256" key="3">
    <source>
        <dbReference type="ARBA" id="ARBA00023027"/>
    </source>
</evidence>